<dbReference type="AlphaFoldDB" id="A0A7Z9AYH7"/>
<dbReference type="RefSeq" id="WP_144319650.1">
    <property type="nucleotide sequence ID" value="NZ_CABEEP010000003.1"/>
</dbReference>
<reference evidence="1 2" key="1">
    <citation type="submission" date="2019-05" db="EMBL/GenBank/DDBJ databases">
        <authorList>
            <consortium name="Pathogen Informatics"/>
        </authorList>
    </citation>
    <scope>NUCLEOTIDE SEQUENCE [LARGE SCALE GENOMIC DNA]</scope>
    <source>
        <strain evidence="1 2">NCTC12204</strain>
    </source>
</reference>
<accession>A0A7Z9AYH7</accession>
<protein>
    <submittedName>
        <fullName evidence="1">Uncharacterized protein</fullName>
    </submittedName>
</protein>
<comment type="caution">
    <text evidence="1">The sequence shown here is derived from an EMBL/GenBank/DDBJ whole genome shotgun (WGS) entry which is preliminary data.</text>
</comment>
<dbReference type="Proteomes" id="UP000352698">
    <property type="component" value="Unassembled WGS sequence"/>
</dbReference>
<proteinExistence type="predicted"/>
<evidence type="ECO:0000313" key="1">
    <source>
        <dbReference type="EMBL" id="VTQ74387.1"/>
    </source>
</evidence>
<dbReference type="EMBL" id="CABEEP010000003">
    <property type="protein sequence ID" value="VTQ74387.1"/>
    <property type="molecule type" value="Genomic_DNA"/>
</dbReference>
<evidence type="ECO:0000313" key="2">
    <source>
        <dbReference type="Proteomes" id="UP000352698"/>
    </source>
</evidence>
<gene>
    <name evidence="1" type="ORF">NCTC12204_02830</name>
</gene>
<sequence>MNQYNKIKKSLLIGATILGITANSSVILATTNSGSSAGSLEKGVTLNSNQLKQARKLTQKQQYQEARR</sequence>
<name>A0A7Z9AYH7_ENTHR</name>
<organism evidence="1 2">
    <name type="scientific">Enterococcus hirae</name>
    <dbReference type="NCBI Taxonomy" id="1354"/>
    <lineage>
        <taxon>Bacteria</taxon>
        <taxon>Bacillati</taxon>
        <taxon>Bacillota</taxon>
        <taxon>Bacilli</taxon>
        <taxon>Lactobacillales</taxon>
        <taxon>Enterococcaceae</taxon>
        <taxon>Enterococcus</taxon>
    </lineage>
</organism>